<feature type="compositionally biased region" description="Polar residues" evidence="2">
    <location>
        <begin position="194"/>
        <end position="224"/>
    </location>
</feature>
<proteinExistence type="predicted"/>
<keyword evidence="5" id="KW-1185">Reference proteome</keyword>
<reference evidence="4 5" key="1">
    <citation type="submission" date="2020-07" db="EMBL/GenBank/DDBJ databases">
        <title>Comparative genomics of pyrophilous fungi reveals a link between fire events and developmental genes.</title>
        <authorList>
            <consortium name="DOE Joint Genome Institute"/>
            <person name="Steindorff A.S."/>
            <person name="Carver A."/>
            <person name="Calhoun S."/>
            <person name="Stillman K."/>
            <person name="Liu H."/>
            <person name="Lipzen A."/>
            <person name="Pangilinan J."/>
            <person name="Labutti K."/>
            <person name="Bruns T.D."/>
            <person name="Grigoriev I.V."/>
        </authorList>
    </citation>
    <scope>NUCLEOTIDE SEQUENCE [LARGE SCALE GENOMIC DNA]</scope>
    <source>
        <strain evidence="4 5">CBS 144469</strain>
    </source>
</reference>
<dbReference type="OrthoDB" id="1938591at2759"/>
<keyword evidence="3" id="KW-0472">Membrane</keyword>
<feature type="transmembrane region" description="Helical" evidence="3">
    <location>
        <begin position="362"/>
        <end position="380"/>
    </location>
</feature>
<feature type="coiled-coil region" evidence="1">
    <location>
        <begin position="27"/>
        <end position="54"/>
    </location>
</feature>
<keyword evidence="3" id="KW-1133">Transmembrane helix</keyword>
<evidence type="ECO:0000256" key="3">
    <source>
        <dbReference type="SAM" id="Phobius"/>
    </source>
</evidence>
<dbReference type="AlphaFoldDB" id="A0A8H6HMJ3"/>
<dbReference type="EMBL" id="JACGCI010000061">
    <property type="protein sequence ID" value="KAF6749788.1"/>
    <property type="molecule type" value="Genomic_DNA"/>
</dbReference>
<keyword evidence="3" id="KW-0812">Transmembrane</keyword>
<feature type="region of interest" description="Disordered" evidence="2">
    <location>
        <begin position="780"/>
        <end position="801"/>
    </location>
</feature>
<evidence type="ECO:0000313" key="5">
    <source>
        <dbReference type="Proteomes" id="UP000521943"/>
    </source>
</evidence>
<feature type="transmembrane region" description="Helical" evidence="3">
    <location>
        <begin position="329"/>
        <end position="350"/>
    </location>
</feature>
<organism evidence="4 5">
    <name type="scientific">Ephemerocybe angulata</name>
    <dbReference type="NCBI Taxonomy" id="980116"/>
    <lineage>
        <taxon>Eukaryota</taxon>
        <taxon>Fungi</taxon>
        <taxon>Dikarya</taxon>
        <taxon>Basidiomycota</taxon>
        <taxon>Agaricomycotina</taxon>
        <taxon>Agaricomycetes</taxon>
        <taxon>Agaricomycetidae</taxon>
        <taxon>Agaricales</taxon>
        <taxon>Agaricineae</taxon>
        <taxon>Psathyrellaceae</taxon>
        <taxon>Ephemerocybe</taxon>
    </lineage>
</organism>
<evidence type="ECO:0000313" key="4">
    <source>
        <dbReference type="EMBL" id="KAF6749788.1"/>
    </source>
</evidence>
<comment type="caution">
    <text evidence="4">The sequence shown here is derived from an EMBL/GenBank/DDBJ whole genome shotgun (WGS) entry which is preliminary data.</text>
</comment>
<accession>A0A8H6HMJ3</accession>
<name>A0A8H6HMJ3_9AGAR</name>
<gene>
    <name evidence="4" type="ORF">DFP72DRAFT_1141958</name>
</gene>
<feature type="region of interest" description="Disordered" evidence="2">
    <location>
        <begin position="676"/>
        <end position="712"/>
    </location>
</feature>
<evidence type="ECO:0000256" key="1">
    <source>
        <dbReference type="SAM" id="Coils"/>
    </source>
</evidence>
<keyword evidence="1" id="KW-0175">Coiled coil</keyword>
<dbReference type="Gene3D" id="3.40.50.300">
    <property type="entry name" value="P-loop containing nucleotide triphosphate hydrolases"/>
    <property type="match status" value="1"/>
</dbReference>
<sequence length="1039" mass="115065">MSVMPQNMSSQMLANQPNQMRQRTLNVLELQEHASQLQIAIQNEENVIHNIKLQATAATSVTQKKEILHKMVNAIQIVAAQNPQYLGRDSGTATSWTTQGDPCPTLRQWMAPGRSGDVPSRGGNPSIMKPQTPVNHQAGLPQRSDQQQPIPQRGPGAPLMGQPQGANGGATFGAVITGQPPFGQVMNNACRPNDSASSLSRGGATSSVTAQGHSPPSNQKSSKVSLLERVTGQIRYLETVKEQLELGLKSGVPGLPFLLSLTAYNTQTTTRPPARQAFPTALTYYGLFRSSHYLESFADSLTTILQGRHPQPTSSRTQTILSTAHRDTVYFTLALVYSLSIGTYLIIGLLDATIFRPRPNSIPILRLVLFLCIFISNTSARDLPQFTGMDAKTSCPIPCMSPTNAEPIYAPRSAAIFVTGYAPRSAAIFVTGYAPRWTPSSSPALTSWGPGSLNTLTKRMPGSSQLLRSFSTALQEVLKRLVLLLWPCLDRYRISAFEGTDADGLERVKLDFKCISLPNMPSHEVPPDQRVAYDSTLKQLFPLVSDMEVKLPLFYALVKQEEVIRKLVAMVSSPELRQMLAETTRLNDMFVNAVRMVQLAQVHAQQQSNYLHKYHSKPPLTCPHHNFALLSLSTLGTWTIEHKQAHPSNTLPVTNAPRRMAQQVPTTIERKQAHPSNILPVTNGPRRMAQQVPTTIERKQAHPSNILPVTNGPRRMAQRVPTRVYALVTHLFACLEDPPGRTLQLTTHPLQLRDRRQAGLRPGPQQYLNYPLTMVSKRAARRTQQHHDCRPRLRPTSPIALDDSPRFFPKFVVKTVESPSFRSQHPVPQSFQHDFPASSASPQTPLNLETDSARIHGANASPPSTIERKQAHPSNILPVTNAPRRMVQRVPTTIERKQAHPSNILPVTNAPRRMVQRVPTTIERKQAHPSNILPVTNGPRRMAQQVPTKFPAPTPLFGPQSRPLTALHNKEFKSFYAQRQTQVFHVLYTTDQTVFIGAPAGSGNTVCADSEFALMRLWSARGERNRAMCIESHQEMICG</sequence>
<protein>
    <submittedName>
        <fullName evidence="4">Uncharacterized protein</fullName>
    </submittedName>
</protein>
<feature type="region of interest" description="Disordered" evidence="2">
    <location>
        <begin position="110"/>
        <end position="225"/>
    </location>
</feature>
<evidence type="ECO:0000256" key="2">
    <source>
        <dbReference type="SAM" id="MobiDB-lite"/>
    </source>
</evidence>
<feature type="region of interest" description="Disordered" evidence="2">
    <location>
        <begin position="818"/>
        <end position="847"/>
    </location>
</feature>
<dbReference type="Proteomes" id="UP000521943">
    <property type="component" value="Unassembled WGS sequence"/>
</dbReference>
<dbReference type="InterPro" id="IPR027417">
    <property type="entry name" value="P-loop_NTPase"/>
</dbReference>